<feature type="domain" description="N-acetylmuramoyl-L-alanine amidase" evidence="6">
    <location>
        <begin position="43"/>
        <end position="184"/>
    </location>
</feature>
<dbReference type="SUPFAM" id="SSF47090">
    <property type="entry name" value="PGBD-like"/>
    <property type="match status" value="1"/>
</dbReference>
<dbReference type="Proteomes" id="UP000650424">
    <property type="component" value="Unassembled WGS sequence"/>
</dbReference>
<evidence type="ECO:0000256" key="2">
    <source>
        <dbReference type="ARBA" id="ARBA00007553"/>
    </source>
</evidence>
<sequence length="282" mass="31312">MAAFSIFISGCASTSVNTATTINTIPKPPVVKVAAPYIENGIDKSIFAKSQEERVQFLILHYTAIDQPTSLRVLSEQGVSAHYLVGDEDPIKVWQLVPENRMSYHAGLSEWKGYSRLNASSIGIEIVNQGFKDTPEGRIYFPFPQAQIDRVITLVKDISARYQIRPEYILGHSDIAPQRKSDPGPMFPWKQLADAGLIPWPQPAEVAQRMSAFESQLPDVKWFQQKLAQYGYGVPQNGVLDPATRSVLVAFQTKYRPAKFDGTPDAETAAMLDTLLANLKAK</sequence>
<dbReference type="EC" id="3.5.1.28" evidence="3"/>
<dbReference type="Gene3D" id="1.10.101.10">
    <property type="entry name" value="PGBD-like superfamily/PGBD"/>
    <property type="match status" value="1"/>
</dbReference>
<evidence type="ECO:0000256" key="4">
    <source>
        <dbReference type="ARBA" id="ARBA00022801"/>
    </source>
</evidence>
<evidence type="ECO:0000259" key="6">
    <source>
        <dbReference type="SMART" id="SM00644"/>
    </source>
</evidence>
<accession>A0ABR6ZTC5</accession>
<evidence type="ECO:0000256" key="1">
    <source>
        <dbReference type="ARBA" id="ARBA00001561"/>
    </source>
</evidence>
<evidence type="ECO:0000256" key="5">
    <source>
        <dbReference type="ARBA" id="ARBA00023316"/>
    </source>
</evidence>
<gene>
    <name evidence="7" type="ORF">H8L32_15445</name>
</gene>
<organism evidence="7 8">
    <name type="scientific">Undibacterium hunanense</name>
    <dbReference type="NCBI Taxonomy" id="2762292"/>
    <lineage>
        <taxon>Bacteria</taxon>
        <taxon>Pseudomonadati</taxon>
        <taxon>Pseudomonadota</taxon>
        <taxon>Betaproteobacteria</taxon>
        <taxon>Burkholderiales</taxon>
        <taxon>Oxalobacteraceae</taxon>
        <taxon>Undibacterium</taxon>
    </lineage>
</organism>
<keyword evidence="8" id="KW-1185">Reference proteome</keyword>
<dbReference type="CDD" id="cd06583">
    <property type="entry name" value="PGRP"/>
    <property type="match status" value="1"/>
</dbReference>
<comment type="catalytic activity">
    <reaction evidence="1">
        <text>Hydrolyzes the link between N-acetylmuramoyl residues and L-amino acid residues in certain cell-wall glycopeptides.</text>
        <dbReference type="EC" id="3.5.1.28"/>
    </reaction>
</comment>
<comment type="similarity">
    <text evidence="2">Belongs to the N-acetylmuramoyl-L-alanine amidase 2 family.</text>
</comment>
<dbReference type="InterPro" id="IPR036365">
    <property type="entry name" value="PGBD-like_sf"/>
</dbReference>
<dbReference type="InterPro" id="IPR036366">
    <property type="entry name" value="PGBDSf"/>
</dbReference>
<dbReference type="SMART" id="SM00644">
    <property type="entry name" value="Ami_2"/>
    <property type="match status" value="1"/>
</dbReference>
<dbReference type="InterPro" id="IPR002477">
    <property type="entry name" value="Peptidoglycan-bd-like"/>
</dbReference>
<dbReference type="InterPro" id="IPR002502">
    <property type="entry name" value="Amidase_domain"/>
</dbReference>
<name>A0ABR6ZTC5_9BURK</name>
<protein>
    <recommendedName>
        <fullName evidence="3">N-acetylmuramoyl-L-alanine amidase</fullName>
        <ecNumber evidence="3">3.5.1.28</ecNumber>
    </recommendedName>
</protein>
<dbReference type="EMBL" id="JACOGF010000007">
    <property type="protein sequence ID" value="MBC3918884.1"/>
    <property type="molecule type" value="Genomic_DNA"/>
</dbReference>
<reference evidence="7 8" key="1">
    <citation type="submission" date="2020-08" db="EMBL/GenBank/DDBJ databases">
        <title>Novel species isolated from subtropical streams in China.</title>
        <authorList>
            <person name="Lu H."/>
        </authorList>
    </citation>
    <scope>NUCLEOTIDE SEQUENCE [LARGE SCALE GENOMIC DNA]</scope>
    <source>
        <strain evidence="7 8">CY18W</strain>
    </source>
</reference>
<evidence type="ECO:0000313" key="8">
    <source>
        <dbReference type="Proteomes" id="UP000650424"/>
    </source>
</evidence>
<dbReference type="Gene3D" id="3.40.80.10">
    <property type="entry name" value="Peptidoglycan recognition protein-like"/>
    <property type="match status" value="1"/>
</dbReference>
<dbReference type="PANTHER" id="PTHR30417">
    <property type="entry name" value="N-ACETYLMURAMOYL-L-ALANINE AMIDASE AMID"/>
    <property type="match status" value="1"/>
</dbReference>
<dbReference type="Pfam" id="PF01471">
    <property type="entry name" value="PG_binding_1"/>
    <property type="match status" value="1"/>
</dbReference>
<comment type="caution">
    <text evidence="7">The sequence shown here is derived from an EMBL/GenBank/DDBJ whole genome shotgun (WGS) entry which is preliminary data.</text>
</comment>
<dbReference type="Pfam" id="PF01510">
    <property type="entry name" value="Amidase_2"/>
    <property type="match status" value="1"/>
</dbReference>
<dbReference type="InterPro" id="IPR051206">
    <property type="entry name" value="NAMLAA_amidase_2"/>
</dbReference>
<dbReference type="SUPFAM" id="SSF55846">
    <property type="entry name" value="N-acetylmuramoyl-L-alanine amidase-like"/>
    <property type="match status" value="1"/>
</dbReference>
<keyword evidence="5" id="KW-0961">Cell wall biogenesis/degradation</keyword>
<dbReference type="PANTHER" id="PTHR30417:SF1">
    <property type="entry name" value="N-ACETYLMURAMOYL-L-ALANINE AMIDASE AMID"/>
    <property type="match status" value="1"/>
</dbReference>
<evidence type="ECO:0000313" key="7">
    <source>
        <dbReference type="EMBL" id="MBC3918884.1"/>
    </source>
</evidence>
<proteinExistence type="inferred from homology"/>
<keyword evidence="4" id="KW-0378">Hydrolase</keyword>
<evidence type="ECO:0000256" key="3">
    <source>
        <dbReference type="ARBA" id="ARBA00011901"/>
    </source>
</evidence>
<dbReference type="InterPro" id="IPR036505">
    <property type="entry name" value="Amidase/PGRP_sf"/>
</dbReference>